<evidence type="ECO:0000256" key="1">
    <source>
        <dbReference type="SAM" id="MobiDB-lite"/>
    </source>
</evidence>
<feature type="region of interest" description="Disordered" evidence="1">
    <location>
        <begin position="93"/>
        <end position="117"/>
    </location>
</feature>
<reference evidence="2 3" key="1">
    <citation type="journal article" date="2014" name="Agronomy (Basel)">
        <title>A Draft Genome Sequence for Ensete ventricosum, the Drought-Tolerant Tree Against Hunger.</title>
        <authorList>
            <person name="Harrison J."/>
            <person name="Moore K.A."/>
            <person name="Paszkiewicz K."/>
            <person name="Jones T."/>
            <person name="Grant M."/>
            <person name="Ambacheew D."/>
            <person name="Muzemil S."/>
            <person name="Studholme D.J."/>
        </authorList>
    </citation>
    <scope>NUCLEOTIDE SEQUENCE [LARGE SCALE GENOMIC DNA]</scope>
</reference>
<comment type="caution">
    <text evidence="2">The sequence shown here is derived from an EMBL/GenBank/DDBJ whole genome shotgun (WGS) entry which is preliminary data.</text>
</comment>
<dbReference type="EMBL" id="AMZH03000152">
    <property type="protein sequence ID" value="RRT85229.1"/>
    <property type="molecule type" value="Genomic_DNA"/>
</dbReference>
<evidence type="ECO:0000313" key="2">
    <source>
        <dbReference type="EMBL" id="RRT85229.1"/>
    </source>
</evidence>
<name>A0A427B9Q1_ENSVE</name>
<organism evidence="2 3">
    <name type="scientific">Ensete ventricosum</name>
    <name type="common">Abyssinian banana</name>
    <name type="synonym">Musa ensete</name>
    <dbReference type="NCBI Taxonomy" id="4639"/>
    <lineage>
        <taxon>Eukaryota</taxon>
        <taxon>Viridiplantae</taxon>
        <taxon>Streptophyta</taxon>
        <taxon>Embryophyta</taxon>
        <taxon>Tracheophyta</taxon>
        <taxon>Spermatophyta</taxon>
        <taxon>Magnoliopsida</taxon>
        <taxon>Liliopsida</taxon>
        <taxon>Zingiberales</taxon>
        <taxon>Musaceae</taxon>
        <taxon>Ensete</taxon>
    </lineage>
</organism>
<proteinExistence type="predicted"/>
<protein>
    <submittedName>
        <fullName evidence="2">Uncharacterized protein</fullName>
    </submittedName>
</protein>
<sequence length="117" mass="12910">MSCATPIAQSSIAQEADAEIERSSKKMKVAAHKLPSNVALVAPTMTATHKETHAPTTPLQRDSSVSYGYRYRVALAHCRARYPMLEIEDDPYATLPEDDNVPMEVEVPFNDNHPLAT</sequence>
<dbReference type="AlphaFoldDB" id="A0A427B9Q1"/>
<evidence type="ECO:0000313" key="3">
    <source>
        <dbReference type="Proteomes" id="UP000287651"/>
    </source>
</evidence>
<dbReference type="Proteomes" id="UP000287651">
    <property type="component" value="Unassembled WGS sequence"/>
</dbReference>
<accession>A0A427B9Q1</accession>
<gene>
    <name evidence="2" type="ORF">B296_00000111</name>
</gene>